<dbReference type="PROSITE" id="PS50011">
    <property type="entry name" value="PROTEIN_KINASE_DOM"/>
    <property type="match status" value="1"/>
</dbReference>
<dbReference type="InterPro" id="IPR000719">
    <property type="entry name" value="Prot_kinase_dom"/>
</dbReference>
<keyword evidence="4" id="KW-0547">Nucleotide-binding</keyword>
<evidence type="ECO:0000259" key="9">
    <source>
        <dbReference type="PROSITE" id="PS50011"/>
    </source>
</evidence>
<dbReference type="PANTHER" id="PTHR24058">
    <property type="entry name" value="DUAL SPECIFICITY PROTEIN KINASE"/>
    <property type="match status" value="1"/>
</dbReference>
<dbReference type="Proteomes" id="UP000243579">
    <property type="component" value="Unassembled WGS sequence"/>
</dbReference>
<organism evidence="10 11">
    <name type="scientific">Achlya hypogyna</name>
    <name type="common">Oomycete</name>
    <name type="synonym">Protoachlya hypogyna</name>
    <dbReference type="NCBI Taxonomy" id="1202772"/>
    <lineage>
        <taxon>Eukaryota</taxon>
        <taxon>Sar</taxon>
        <taxon>Stramenopiles</taxon>
        <taxon>Oomycota</taxon>
        <taxon>Saprolegniomycetes</taxon>
        <taxon>Saprolegniales</taxon>
        <taxon>Achlyaceae</taxon>
        <taxon>Achlya</taxon>
    </lineage>
</organism>
<feature type="compositionally biased region" description="Low complexity" evidence="8">
    <location>
        <begin position="29"/>
        <end position="43"/>
    </location>
</feature>
<keyword evidence="5 10" id="KW-0418">Kinase</keyword>
<comment type="similarity">
    <text evidence="7">Belongs to the protein kinase superfamily. CMGC Ser/Thr protein kinase family.</text>
</comment>
<proteinExistence type="inferred from homology"/>
<evidence type="ECO:0000256" key="7">
    <source>
        <dbReference type="ARBA" id="ARBA00023596"/>
    </source>
</evidence>
<evidence type="ECO:0000256" key="1">
    <source>
        <dbReference type="ARBA" id="ARBA00012513"/>
    </source>
</evidence>
<dbReference type="EC" id="2.7.11.1" evidence="1"/>
<feature type="compositionally biased region" description="Pro residues" evidence="8">
    <location>
        <begin position="110"/>
        <end position="119"/>
    </location>
</feature>
<dbReference type="PROSITE" id="PS00108">
    <property type="entry name" value="PROTEIN_KINASE_ST"/>
    <property type="match status" value="1"/>
</dbReference>
<dbReference type="Gene3D" id="3.30.200.20">
    <property type="entry name" value="Phosphorylase Kinase, domain 1"/>
    <property type="match status" value="1"/>
</dbReference>
<accession>A0A1V9YAF2</accession>
<keyword evidence="6" id="KW-0067">ATP-binding</keyword>
<evidence type="ECO:0000256" key="2">
    <source>
        <dbReference type="ARBA" id="ARBA00022527"/>
    </source>
</evidence>
<dbReference type="OrthoDB" id="3967at2759"/>
<feature type="domain" description="Protein kinase" evidence="9">
    <location>
        <begin position="175"/>
        <end position="496"/>
    </location>
</feature>
<keyword evidence="11" id="KW-1185">Reference proteome</keyword>
<dbReference type="AlphaFoldDB" id="A0A1V9YAF2"/>
<evidence type="ECO:0000256" key="5">
    <source>
        <dbReference type="ARBA" id="ARBA00022777"/>
    </source>
</evidence>
<name>A0A1V9YAF2_ACHHY</name>
<dbReference type="GO" id="GO:0004674">
    <property type="term" value="F:protein serine/threonine kinase activity"/>
    <property type="evidence" value="ECO:0007669"/>
    <property type="project" value="UniProtKB-KW"/>
</dbReference>
<protein>
    <recommendedName>
        <fullName evidence="1">non-specific serine/threonine protein kinase</fullName>
        <ecNumber evidence="1">2.7.11.1</ecNumber>
    </recommendedName>
</protein>
<feature type="compositionally biased region" description="Acidic residues" evidence="8">
    <location>
        <begin position="65"/>
        <end position="77"/>
    </location>
</feature>
<dbReference type="SMART" id="SM00220">
    <property type="entry name" value="S_TKc"/>
    <property type="match status" value="1"/>
</dbReference>
<evidence type="ECO:0000256" key="8">
    <source>
        <dbReference type="SAM" id="MobiDB-lite"/>
    </source>
</evidence>
<dbReference type="GO" id="GO:0005524">
    <property type="term" value="F:ATP binding"/>
    <property type="evidence" value="ECO:0007669"/>
    <property type="project" value="UniProtKB-KW"/>
</dbReference>
<dbReference type="Gene3D" id="1.10.510.10">
    <property type="entry name" value="Transferase(Phosphotransferase) domain 1"/>
    <property type="match status" value="1"/>
</dbReference>
<dbReference type="SUPFAM" id="SSF56112">
    <property type="entry name" value="Protein kinase-like (PK-like)"/>
    <property type="match status" value="1"/>
</dbReference>
<evidence type="ECO:0000256" key="4">
    <source>
        <dbReference type="ARBA" id="ARBA00022741"/>
    </source>
</evidence>
<dbReference type="FunFam" id="1.10.510.10:FF:000078">
    <property type="entry name" value="Serine/threonine-protein kinase PRP4 homolog"/>
    <property type="match status" value="1"/>
</dbReference>
<gene>
    <name evidence="10" type="ORF">ACHHYP_15626</name>
</gene>
<dbReference type="PANTHER" id="PTHR24058:SF103">
    <property type="entry name" value="SERINE_THREONINE-PROTEIN KINASE PRP4 HOMOLOG"/>
    <property type="match status" value="1"/>
</dbReference>
<dbReference type="Pfam" id="PF00069">
    <property type="entry name" value="Pkinase"/>
    <property type="match status" value="1"/>
</dbReference>
<dbReference type="InterPro" id="IPR011009">
    <property type="entry name" value="Kinase-like_dom_sf"/>
</dbReference>
<dbReference type="InterPro" id="IPR008271">
    <property type="entry name" value="Ser/Thr_kinase_AS"/>
</dbReference>
<dbReference type="STRING" id="1202772.A0A1V9YAF2"/>
<feature type="region of interest" description="Disordered" evidence="8">
    <location>
        <begin position="13"/>
        <end position="126"/>
    </location>
</feature>
<feature type="compositionally biased region" description="Basic and acidic residues" evidence="8">
    <location>
        <begin position="81"/>
        <end position="94"/>
    </location>
</feature>
<evidence type="ECO:0000313" key="10">
    <source>
        <dbReference type="EMBL" id="OQR82710.1"/>
    </source>
</evidence>
<comment type="caution">
    <text evidence="10">The sequence shown here is derived from an EMBL/GenBank/DDBJ whole genome shotgun (WGS) entry which is preliminary data.</text>
</comment>
<keyword evidence="2 10" id="KW-0723">Serine/threonine-protein kinase</keyword>
<sequence length="500" mass="55230">MKMDVLRALAQAKSSMAGFRKAPMPPQVATSSAPATAEPESATVGPEIADPNELPVTQEDNGSGFDDEDDEGEDEACFDLSELRKVAKAGHESEEAPQPSPSIAEEPAEVPAPVPSPPKAPDDMDDFDMFADDDDLDARLADAPIRAVVANTASNCDDSDGYYRPTIGEMLNGDLRVVGQAGKGVFSTVLLCKTPTDATVAVKLIRANDTMRDAAQTEIKLLRELQEGHKSKYVVKLLSSFEHRNHMAMVFEPMQMNVREAMKKFGGRDGLSLKGVKVFCKQLLFGLDHLVKHNVVHADIKPDNMLLDEKGSMVKLCDFGSAFKSTSADAHDPTPYLVSRFYRAPEIILGLPYHHPVDMWSIGCCVYEMYTGKVLFPGQTNNEMLKLFMEIKGRFPGKLLRKHRTVYLEKLLMEPHFDESLRFISREIDRVSAKPMLRVINNTNATKDLGAALLAARAPTDDKKLVLDLKDLLDKIFALDPSKRISVKEALRHPFLQSSS</sequence>
<reference evidence="10 11" key="1">
    <citation type="journal article" date="2014" name="Genome Biol. Evol.">
        <title>The secreted proteins of Achlya hypogyna and Thraustotheca clavata identify the ancestral oomycete secretome and reveal gene acquisitions by horizontal gene transfer.</title>
        <authorList>
            <person name="Misner I."/>
            <person name="Blouin N."/>
            <person name="Leonard G."/>
            <person name="Richards T.A."/>
            <person name="Lane C.E."/>
        </authorList>
    </citation>
    <scope>NUCLEOTIDE SEQUENCE [LARGE SCALE GENOMIC DNA]</scope>
    <source>
        <strain evidence="10 11">ATCC 48635</strain>
    </source>
</reference>
<dbReference type="EMBL" id="JNBR01002424">
    <property type="protein sequence ID" value="OQR82710.1"/>
    <property type="molecule type" value="Genomic_DNA"/>
</dbReference>
<keyword evidence="3" id="KW-0808">Transferase</keyword>
<evidence type="ECO:0000313" key="11">
    <source>
        <dbReference type="Proteomes" id="UP000243579"/>
    </source>
</evidence>
<evidence type="ECO:0000256" key="6">
    <source>
        <dbReference type="ARBA" id="ARBA00022840"/>
    </source>
</evidence>
<evidence type="ECO:0000256" key="3">
    <source>
        <dbReference type="ARBA" id="ARBA00022679"/>
    </source>
</evidence>
<dbReference type="InterPro" id="IPR050494">
    <property type="entry name" value="Ser_Thr_dual-spec_kinase"/>
</dbReference>